<keyword evidence="2" id="KW-1185">Reference proteome</keyword>
<dbReference type="Proteomes" id="UP001283361">
    <property type="component" value="Unassembled WGS sequence"/>
</dbReference>
<accession>A0AAE1AS06</accession>
<protein>
    <submittedName>
        <fullName evidence="1">Uncharacterized protein</fullName>
    </submittedName>
</protein>
<sequence>MTVLSIFGFITARPCVQPKWLLRRISATWKRKVYLGNLRKMMKEVLAPYSTITEQYINSASEASHSREIEWASH</sequence>
<proteinExistence type="predicted"/>
<evidence type="ECO:0000313" key="1">
    <source>
        <dbReference type="EMBL" id="KAK3792848.1"/>
    </source>
</evidence>
<evidence type="ECO:0000313" key="2">
    <source>
        <dbReference type="Proteomes" id="UP001283361"/>
    </source>
</evidence>
<comment type="caution">
    <text evidence="1">The sequence shown here is derived from an EMBL/GenBank/DDBJ whole genome shotgun (WGS) entry which is preliminary data.</text>
</comment>
<dbReference type="EMBL" id="JAWDGP010001320">
    <property type="protein sequence ID" value="KAK3792848.1"/>
    <property type="molecule type" value="Genomic_DNA"/>
</dbReference>
<dbReference type="AlphaFoldDB" id="A0AAE1AS06"/>
<reference evidence="1" key="1">
    <citation type="journal article" date="2023" name="G3 (Bethesda)">
        <title>A reference genome for the long-term kleptoplast-retaining sea slug Elysia crispata morphotype clarki.</title>
        <authorList>
            <person name="Eastman K.E."/>
            <person name="Pendleton A.L."/>
            <person name="Shaikh M.A."/>
            <person name="Suttiyut T."/>
            <person name="Ogas R."/>
            <person name="Tomko P."/>
            <person name="Gavelis G."/>
            <person name="Widhalm J.R."/>
            <person name="Wisecaver J.H."/>
        </authorList>
    </citation>
    <scope>NUCLEOTIDE SEQUENCE</scope>
    <source>
        <strain evidence="1">ECLA1</strain>
    </source>
</reference>
<organism evidence="1 2">
    <name type="scientific">Elysia crispata</name>
    <name type="common">lettuce slug</name>
    <dbReference type="NCBI Taxonomy" id="231223"/>
    <lineage>
        <taxon>Eukaryota</taxon>
        <taxon>Metazoa</taxon>
        <taxon>Spiralia</taxon>
        <taxon>Lophotrochozoa</taxon>
        <taxon>Mollusca</taxon>
        <taxon>Gastropoda</taxon>
        <taxon>Heterobranchia</taxon>
        <taxon>Euthyneura</taxon>
        <taxon>Panpulmonata</taxon>
        <taxon>Sacoglossa</taxon>
        <taxon>Placobranchoidea</taxon>
        <taxon>Plakobranchidae</taxon>
        <taxon>Elysia</taxon>
    </lineage>
</organism>
<gene>
    <name evidence="1" type="ORF">RRG08_039783</name>
</gene>
<name>A0AAE1AS06_9GAST</name>